<evidence type="ECO:0000256" key="1">
    <source>
        <dbReference type="SAM" id="MobiDB-lite"/>
    </source>
</evidence>
<accession>A0A834XZT1</accession>
<reference evidence="2 3" key="1">
    <citation type="submission" date="2020-08" db="EMBL/GenBank/DDBJ databases">
        <title>Aphidius gifuensis genome sequencing and assembly.</title>
        <authorList>
            <person name="Du Z."/>
        </authorList>
    </citation>
    <scope>NUCLEOTIDE SEQUENCE [LARGE SCALE GENOMIC DNA]</scope>
    <source>
        <strain evidence="2">YNYX2018</strain>
        <tissue evidence="2">Adults</tissue>
    </source>
</reference>
<proteinExistence type="predicted"/>
<dbReference type="EMBL" id="JACMRX010000002">
    <property type="protein sequence ID" value="KAF7995286.1"/>
    <property type="molecule type" value="Genomic_DNA"/>
</dbReference>
<feature type="compositionally biased region" description="Basic and acidic residues" evidence="1">
    <location>
        <begin position="212"/>
        <end position="232"/>
    </location>
</feature>
<comment type="caution">
    <text evidence="2">The sequence shown here is derived from an EMBL/GenBank/DDBJ whole genome shotgun (WGS) entry which is preliminary data.</text>
</comment>
<dbReference type="OrthoDB" id="7667486at2759"/>
<keyword evidence="3" id="KW-1185">Reference proteome</keyword>
<sequence>MIVDDADTLNENFKILTLPKKNNELLSTKYGQGKRQKLVNVPYTPESSTFKRKKKQVFSESHNNKNVENIHSLNKITQKLLHHLDSSKSKGNDNDKSLDTSNIILSPQNKVRIENKKQSLKNFKTVDDMNEVDSLSTDEDENIPSDMLPAIHRKNKRQFTETLQSVEKKTQQPSPTKEELQLQIKELLKKVNSKKLKKAHVRPITWESTDDNNDKSQKNHDTITSRYDDHRSGSEDKLNVVFYNTNLWFDHSSEFAHDIAITKTSLPSIRTAMAQRLGGLRREARKNANV</sequence>
<protein>
    <submittedName>
        <fullName evidence="2">Uncharacterized protein</fullName>
    </submittedName>
</protein>
<dbReference type="AlphaFoldDB" id="A0A834XZT1"/>
<evidence type="ECO:0000313" key="2">
    <source>
        <dbReference type="EMBL" id="KAF7995286.1"/>
    </source>
</evidence>
<feature type="region of interest" description="Disordered" evidence="1">
    <location>
        <begin position="207"/>
        <end position="232"/>
    </location>
</feature>
<name>A0A834XZT1_APHGI</name>
<dbReference type="Proteomes" id="UP000639338">
    <property type="component" value="Unassembled WGS sequence"/>
</dbReference>
<gene>
    <name evidence="2" type="ORF">HCN44_005946</name>
</gene>
<organism evidence="2 3">
    <name type="scientific">Aphidius gifuensis</name>
    <name type="common">Parasitoid wasp</name>
    <dbReference type="NCBI Taxonomy" id="684658"/>
    <lineage>
        <taxon>Eukaryota</taxon>
        <taxon>Metazoa</taxon>
        <taxon>Ecdysozoa</taxon>
        <taxon>Arthropoda</taxon>
        <taxon>Hexapoda</taxon>
        <taxon>Insecta</taxon>
        <taxon>Pterygota</taxon>
        <taxon>Neoptera</taxon>
        <taxon>Endopterygota</taxon>
        <taxon>Hymenoptera</taxon>
        <taxon>Apocrita</taxon>
        <taxon>Ichneumonoidea</taxon>
        <taxon>Braconidae</taxon>
        <taxon>Aphidiinae</taxon>
        <taxon>Aphidius</taxon>
    </lineage>
</organism>
<evidence type="ECO:0000313" key="3">
    <source>
        <dbReference type="Proteomes" id="UP000639338"/>
    </source>
</evidence>